<evidence type="ECO:0000256" key="1">
    <source>
        <dbReference type="SAM" id="MobiDB-lite"/>
    </source>
</evidence>
<evidence type="ECO:0000259" key="2">
    <source>
        <dbReference type="Pfam" id="PF03551"/>
    </source>
</evidence>
<reference evidence="3 4" key="1">
    <citation type="submission" date="2017-08" db="EMBL/GenBank/DDBJ databases">
        <title>Infants hospitalized years apart are colonized by the same room-sourced microbial strains.</title>
        <authorList>
            <person name="Brooks B."/>
            <person name="Olm M.R."/>
            <person name="Firek B.A."/>
            <person name="Baker R."/>
            <person name="Thomas B.C."/>
            <person name="Morowitz M.J."/>
            <person name="Banfield J.F."/>
        </authorList>
    </citation>
    <scope>NUCLEOTIDE SEQUENCE [LARGE SCALE GENOMIC DNA]</scope>
    <source>
        <strain evidence="3">S2_005_001_R1_22</strain>
    </source>
</reference>
<organism evidence="3 4">
    <name type="scientific">Sphingomonas taxi</name>
    <dbReference type="NCBI Taxonomy" id="1549858"/>
    <lineage>
        <taxon>Bacteria</taxon>
        <taxon>Pseudomonadati</taxon>
        <taxon>Pseudomonadota</taxon>
        <taxon>Alphaproteobacteria</taxon>
        <taxon>Sphingomonadales</taxon>
        <taxon>Sphingomonadaceae</taxon>
        <taxon>Sphingomonas</taxon>
    </lineage>
</organism>
<protein>
    <submittedName>
        <fullName evidence="3">PadR family transcriptional regulator</fullName>
    </submittedName>
</protein>
<evidence type="ECO:0000313" key="3">
    <source>
        <dbReference type="EMBL" id="PZQ60802.1"/>
    </source>
</evidence>
<dbReference type="EMBL" id="QFQI01000004">
    <property type="protein sequence ID" value="PZQ60802.1"/>
    <property type="molecule type" value="Genomic_DNA"/>
</dbReference>
<proteinExistence type="predicted"/>
<dbReference type="PANTHER" id="PTHR43252:SF7">
    <property type="entry name" value="TRANSCRIPTIONAL REGULATOR YQJI"/>
    <property type="match status" value="1"/>
</dbReference>
<dbReference type="InterPro" id="IPR036388">
    <property type="entry name" value="WH-like_DNA-bd_sf"/>
</dbReference>
<dbReference type="SUPFAM" id="SSF46785">
    <property type="entry name" value="Winged helix' DNA-binding domain"/>
    <property type="match status" value="1"/>
</dbReference>
<dbReference type="InterPro" id="IPR036390">
    <property type="entry name" value="WH_DNA-bd_sf"/>
</dbReference>
<dbReference type="InterPro" id="IPR005149">
    <property type="entry name" value="Tscrpt_reg_PadR_N"/>
</dbReference>
<dbReference type="Pfam" id="PF03551">
    <property type="entry name" value="PadR"/>
    <property type="match status" value="1"/>
</dbReference>
<sequence>MKGTMMHFHLHGRGCGHERGGHDRGGRERMGGGRMAGGWGRGRFGFSFDAGQDGRGGRARRMFDGGELRLVLLKLIADEPRHGYELIRAIEELSGGAYAPSPGVVYPGLTMLGEMELIEEQASEGARKRFAVTAGGRTHLAENAEQVEALIARLTALGHGPARGDEAPVRRAIGNLHHAVRHRVGRGDLSSDALHDIAGLIDELTQKIERVK</sequence>
<comment type="caution">
    <text evidence="3">The sequence shown here is derived from an EMBL/GenBank/DDBJ whole genome shotgun (WGS) entry which is preliminary data.</text>
</comment>
<feature type="region of interest" description="Disordered" evidence="1">
    <location>
        <begin position="11"/>
        <end position="30"/>
    </location>
</feature>
<gene>
    <name evidence="3" type="ORF">DI544_07625</name>
</gene>
<accession>A0A2W5P4V5</accession>
<feature type="compositionally biased region" description="Basic and acidic residues" evidence="1">
    <location>
        <begin position="15"/>
        <end position="30"/>
    </location>
</feature>
<dbReference type="Proteomes" id="UP000249229">
    <property type="component" value="Unassembled WGS sequence"/>
</dbReference>
<dbReference type="Gene3D" id="1.10.10.10">
    <property type="entry name" value="Winged helix-like DNA-binding domain superfamily/Winged helix DNA-binding domain"/>
    <property type="match status" value="1"/>
</dbReference>
<name>A0A2W5P4V5_9SPHN</name>
<dbReference type="AlphaFoldDB" id="A0A2W5P4V5"/>
<feature type="domain" description="Transcription regulator PadR N-terminal" evidence="2">
    <location>
        <begin position="72"/>
        <end position="142"/>
    </location>
</feature>
<evidence type="ECO:0000313" key="4">
    <source>
        <dbReference type="Proteomes" id="UP000249229"/>
    </source>
</evidence>
<dbReference type="PANTHER" id="PTHR43252">
    <property type="entry name" value="TRANSCRIPTIONAL REGULATOR YQJI"/>
    <property type="match status" value="1"/>
</dbReference>